<keyword evidence="3" id="KW-1185">Reference proteome</keyword>
<organism evidence="2 3">
    <name type="scientific">Salix viminalis</name>
    <name type="common">Common osier</name>
    <name type="synonym">Basket willow</name>
    <dbReference type="NCBI Taxonomy" id="40686"/>
    <lineage>
        <taxon>Eukaryota</taxon>
        <taxon>Viridiplantae</taxon>
        <taxon>Streptophyta</taxon>
        <taxon>Embryophyta</taxon>
        <taxon>Tracheophyta</taxon>
        <taxon>Spermatophyta</taxon>
        <taxon>Magnoliopsida</taxon>
        <taxon>eudicotyledons</taxon>
        <taxon>Gunneridae</taxon>
        <taxon>Pentapetalae</taxon>
        <taxon>rosids</taxon>
        <taxon>fabids</taxon>
        <taxon>Malpighiales</taxon>
        <taxon>Salicaceae</taxon>
        <taxon>Saliceae</taxon>
        <taxon>Salix</taxon>
    </lineage>
</organism>
<proteinExistence type="predicted"/>
<reference evidence="2 3" key="1">
    <citation type="journal article" date="2023" name="Int. J. Mol. Sci.">
        <title>De Novo Assembly and Annotation of 11 Diverse Shrub Willow (Salix) Genomes Reveals Novel Gene Organization in Sex-Linked Regions.</title>
        <authorList>
            <person name="Hyden B."/>
            <person name="Feng K."/>
            <person name="Yates T.B."/>
            <person name="Jawdy S."/>
            <person name="Cereghino C."/>
            <person name="Smart L.B."/>
            <person name="Muchero W."/>
        </authorList>
    </citation>
    <scope>NUCLEOTIDE SEQUENCE [LARGE SCALE GENOMIC DNA]</scope>
    <source>
        <tissue evidence="2">Shoot tip</tissue>
    </source>
</reference>
<protein>
    <submittedName>
        <fullName evidence="2">Uncharacterized protein</fullName>
    </submittedName>
</protein>
<comment type="caution">
    <text evidence="2">The sequence shown here is derived from an EMBL/GenBank/DDBJ whole genome shotgun (WGS) entry which is preliminary data.</text>
</comment>
<accession>A0A9Q0SAS6</accession>
<evidence type="ECO:0000313" key="2">
    <source>
        <dbReference type="EMBL" id="KAJ6670050.1"/>
    </source>
</evidence>
<gene>
    <name evidence="2" type="ORF">OIU85_019868</name>
</gene>
<evidence type="ECO:0000313" key="3">
    <source>
        <dbReference type="Proteomes" id="UP001151529"/>
    </source>
</evidence>
<feature type="region of interest" description="Disordered" evidence="1">
    <location>
        <begin position="55"/>
        <end position="99"/>
    </location>
</feature>
<sequence length="99" mass="11554">MRRIEDLKRFDGSFEQLVGIMREADGWDERKTEDLLTRKAVTEFVNFHVEKAAEKKRETKRLKGRTSKLKKRGSNLGNIDGEIAQQKEDARHSTSHVNR</sequence>
<name>A0A9Q0SAS6_SALVM</name>
<dbReference type="Proteomes" id="UP001151529">
    <property type="component" value="Unassembled WGS sequence"/>
</dbReference>
<dbReference type="EMBL" id="JAPFFL010000370">
    <property type="protein sequence ID" value="KAJ6670050.1"/>
    <property type="molecule type" value="Genomic_DNA"/>
</dbReference>
<feature type="compositionally biased region" description="Basic residues" evidence="1">
    <location>
        <begin position="58"/>
        <end position="73"/>
    </location>
</feature>
<evidence type="ECO:0000256" key="1">
    <source>
        <dbReference type="SAM" id="MobiDB-lite"/>
    </source>
</evidence>
<dbReference type="OrthoDB" id="834934at2759"/>
<dbReference type="AlphaFoldDB" id="A0A9Q0SAS6"/>